<protein>
    <submittedName>
        <fullName evidence="2">Uncharacterized protein</fullName>
    </submittedName>
</protein>
<dbReference type="EMBL" id="JAHLJV010000006">
    <property type="protein sequence ID" value="KAK1597991.1"/>
    <property type="molecule type" value="Genomic_DNA"/>
</dbReference>
<sequence length="145" mass="16386">MRITRGRSRDSDTTRDSTCISAGVEARPRRSCLLVHCFPSASRRPKTPFPHVRRHASTFVWTDAVNQGTRPTQVSPTRMSFLGRATRRTALASLDARLNLKPWSQSLHAACWPRLTITSNHRRPPRQRISTALTGNDESNLSLLR</sequence>
<dbReference type="GeneID" id="85436683"/>
<evidence type="ECO:0000256" key="1">
    <source>
        <dbReference type="SAM" id="MobiDB-lite"/>
    </source>
</evidence>
<dbReference type="AlphaFoldDB" id="A0AAD8Q8H8"/>
<dbReference type="Proteomes" id="UP001230504">
    <property type="component" value="Unassembled WGS sequence"/>
</dbReference>
<feature type="compositionally biased region" description="Polar residues" evidence="1">
    <location>
        <begin position="128"/>
        <end position="145"/>
    </location>
</feature>
<organism evidence="2 3">
    <name type="scientific">Colletotrichum navitas</name>
    <dbReference type="NCBI Taxonomy" id="681940"/>
    <lineage>
        <taxon>Eukaryota</taxon>
        <taxon>Fungi</taxon>
        <taxon>Dikarya</taxon>
        <taxon>Ascomycota</taxon>
        <taxon>Pezizomycotina</taxon>
        <taxon>Sordariomycetes</taxon>
        <taxon>Hypocreomycetidae</taxon>
        <taxon>Glomerellales</taxon>
        <taxon>Glomerellaceae</taxon>
        <taxon>Colletotrichum</taxon>
        <taxon>Colletotrichum graminicola species complex</taxon>
    </lineage>
</organism>
<feature type="region of interest" description="Disordered" evidence="1">
    <location>
        <begin position="122"/>
        <end position="145"/>
    </location>
</feature>
<accession>A0AAD8Q8H8</accession>
<reference evidence="2" key="1">
    <citation type="submission" date="2021-06" db="EMBL/GenBank/DDBJ databases">
        <title>Comparative genomics, transcriptomics and evolutionary studies reveal genomic signatures of adaptation to plant cell wall in hemibiotrophic fungi.</title>
        <authorList>
            <consortium name="DOE Joint Genome Institute"/>
            <person name="Baroncelli R."/>
            <person name="Diaz J.F."/>
            <person name="Benocci T."/>
            <person name="Peng M."/>
            <person name="Battaglia E."/>
            <person name="Haridas S."/>
            <person name="Andreopoulos W."/>
            <person name="Labutti K."/>
            <person name="Pangilinan J."/>
            <person name="Floch G.L."/>
            <person name="Makela M.R."/>
            <person name="Henrissat B."/>
            <person name="Grigoriev I.V."/>
            <person name="Crouch J.A."/>
            <person name="De Vries R.P."/>
            <person name="Sukno S.A."/>
            <person name="Thon M.R."/>
        </authorList>
    </citation>
    <scope>NUCLEOTIDE SEQUENCE</scope>
    <source>
        <strain evidence="2">CBS 125086</strain>
    </source>
</reference>
<evidence type="ECO:0000313" key="2">
    <source>
        <dbReference type="EMBL" id="KAK1597991.1"/>
    </source>
</evidence>
<name>A0AAD8Q8H8_9PEZI</name>
<dbReference type="RefSeq" id="XP_060418736.1">
    <property type="nucleotide sequence ID" value="XM_060552443.1"/>
</dbReference>
<evidence type="ECO:0000313" key="3">
    <source>
        <dbReference type="Proteomes" id="UP001230504"/>
    </source>
</evidence>
<proteinExistence type="predicted"/>
<comment type="caution">
    <text evidence="2">The sequence shown here is derived from an EMBL/GenBank/DDBJ whole genome shotgun (WGS) entry which is preliminary data.</text>
</comment>
<keyword evidence="3" id="KW-1185">Reference proteome</keyword>
<gene>
    <name evidence="2" type="ORF">LY79DRAFT_324936</name>
</gene>